<dbReference type="InterPro" id="IPR000740">
    <property type="entry name" value="GrpE"/>
</dbReference>
<dbReference type="Proteomes" id="UP000192486">
    <property type="component" value="Chromosome"/>
</dbReference>
<evidence type="ECO:0000256" key="1">
    <source>
        <dbReference type="ARBA" id="ARBA00023186"/>
    </source>
</evidence>
<dbReference type="RefSeq" id="WP_029052671.1">
    <property type="nucleotide sequence ID" value="NZ_CP015108.1"/>
</dbReference>
<accession>A0ABM6JY72</accession>
<gene>
    <name evidence="2" type="ORF">SporoS204_12795</name>
</gene>
<evidence type="ECO:0000313" key="2">
    <source>
        <dbReference type="EMBL" id="ARF14952.1"/>
    </source>
</evidence>
<dbReference type="Gene3D" id="2.30.22.10">
    <property type="entry name" value="Head domain of nucleotide exchange factor GrpE"/>
    <property type="match status" value="1"/>
</dbReference>
<dbReference type="EMBL" id="CP015108">
    <property type="protein sequence ID" value="ARF14952.1"/>
    <property type="molecule type" value="Genomic_DNA"/>
</dbReference>
<dbReference type="InterPro" id="IPR009012">
    <property type="entry name" value="GrpE_head"/>
</dbReference>
<protein>
    <recommendedName>
        <fullName evidence="4">Nucleotide exchange factor GrpE</fullName>
    </recommendedName>
</protein>
<keyword evidence="1" id="KW-0143">Chaperone</keyword>
<dbReference type="Pfam" id="PF01025">
    <property type="entry name" value="GrpE"/>
    <property type="match status" value="1"/>
</dbReference>
<organism evidence="2 3">
    <name type="scientific">Sporosarcina ureae</name>
    <dbReference type="NCBI Taxonomy" id="1571"/>
    <lineage>
        <taxon>Bacteria</taxon>
        <taxon>Bacillati</taxon>
        <taxon>Bacillota</taxon>
        <taxon>Bacilli</taxon>
        <taxon>Bacillales</taxon>
        <taxon>Caryophanaceae</taxon>
        <taxon>Sporosarcina</taxon>
    </lineage>
</organism>
<evidence type="ECO:0000313" key="3">
    <source>
        <dbReference type="Proteomes" id="UP000192486"/>
    </source>
</evidence>
<sequence>MSTIHESANNRPEELQRLLDKELLQLEKITIEDFEVDPIEKPVTQEDLKQFQQFTSTSFRSLEELLESNQAVLPVDEAITRLQDEALQDRVQMAKRAVQIFTLFEDVRQTVDPESVDLLAQLDAAMDQAHLLLEEIGIQELSVYDEYFDESYMEAVGTIPVEEAQGIERFKVAAVFRRAFSIEGLVIQDALVKTVS</sequence>
<reference evidence="2 3" key="1">
    <citation type="submission" date="2016-04" db="EMBL/GenBank/DDBJ databases">
        <title>Comparative Genomics and Epigenetics of Sporosarcina ureae.</title>
        <authorList>
            <person name="Oliver A.S."/>
            <person name="Cooper K.K."/>
        </authorList>
    </citation>
    <scope>NUCLEOTIDE SEQUENCE [LARGE SCALE GENOMIC DNA]</scope>
    <source>
        <strain evidence="2 3">S204</strain>
    </source>
</reference>
<evidence type="ECO:0008006" key="4">
    <source>
        <dbReference type="Google" id="ProtNLM"/>
    </source>
</evidence>
<keyword evidence="3" id="KW-1185">Reference proteome</keyword>
<name>A0ABM6JY72_SPOUR</name>
<proteinExistence type="predicted"/>